<organism evidence="1 2">
    <name type="scientific">Shimwellia blattae (strain ATCC 29907 / DSM 4481 / JCM 1650 / NBRC 105725 / CDC 9005-74)</name>
    <name type="common">Escherichia blattae</name>
    <dbReference type="NCBI Taxonomy" id="630626"/>
    <lineage>
        <taxon>Bacteria</taxon>
        <taxon>Pseudomonadati</taxon>
        <taxon>Pseudomonadota</taxon>
        <taxon>Gammaproteobacteria</taxon>
        <taxon>Enterobacterales</taxon>
        <taxon>Enterobacteriaceae</taxon>
        <taxon>Shimwellia</taxon>
    </lineage>
</organism>
<evidence type="ECO:0000313" key="1">
    <source>
        <dbReference type="EMBL" id="AFJ46263.1"/>
    </source>
</evidence>
<reference evidence="1 2" key="1">
    <citation type="journal article" date="2012" name="J. Bacteriol.">
        <title>Complete genome sequence of the B12-producing Shimwellia blattae strain DSM 4481, isolated from a cockroach.</title>
        <authorList>
            <person name="Brzuszkiewicz E."/>
            <person name="Waschkowitz T."/>
            <person name="Wiezer A."/>
            <person name="Daniel R."/>
        </authorList>
    </citation>
    <scope>NUCLEOTIDE SEQUENCE [LARGE SCALE GENOMIC DNA]</scope>
    <source>
        <strain evidence="2">ATCC 29907 / DSM 4481 / JCM 1650 / NBRC 105725 / CDC 9005-74</strain>
    </source>
</reference>
<dbReference type="EMBL" id="CP001560">
    <property type="protein sequence ID" value="AFJ46263.1"/>
    <property type="molecule type" value="Genomic_DNA"/>
</dbReference>
<dbReference type="AlphaFoldDB" id="I2B6V9"/>
<dbReference type="Proteomes" id="UP000001955">
    <property type="component" value="Chromosome"/>
</dbReference>
<protein>
    <submittedName>
        <fullName evidence="1">Uncharacterized protein</fullName>
    </submittedName>
</protein>
<evidence type="ECO:0000313" key="2">
    <source>
        <dbReference type="Proteomes" id="UP000001955"/>
    </source>
</evidence>
<accession>I2B6V9</accession>
<dbReference type="OrthoDB" id="6621280at2"/>
<name>I2B6V9_SHIBC</name>
<dbReference type="KEGG" id="ebt:EBL_c11590"/>
<gene>
    <name evidence="1" type="ordered locus">EBL_c11590</name>
</gene>
<sequence length="108" mass="12049">MKKTSAFISGFFICSVSVGFSSTETGSKLSYDKSLHQIKSDDGRSFLKFDERDEGNASYYFDYFGGKPSVVHDSNSLDSYSVFSVIERDDINFRINCIGNPPEKPVCS</sequence>
<dbReference type="RefSeq" id="WP_014715902.1">
    <property type="nucleotide sequence ID" value="NC_017910.1"/>
</dbReference>
<keyword evidence="2" id="KW-1185">Reference proteome</keyword>
<proteinExistence type="predicted"/>
<dbReference type="HOGENOM" id="CLU_2195143_0_0_6"/>
<dbReference type="STRING" id="630626.EBL_c11590"/>